<dbReference type="RefSeq" id="WP_131160561.1">
    <property type="nucleotide sequence ID" value="NZ_BDMD01000078.1"/>
</dbReference>
<evidence type="ECO:0000313" key="2">
    <source>
        <dbReference type="EMBL" id="GBF09611.1"/>
    </source>
</evidence>
<keyword evidence="1" id="KW-0812">Transmembrane</keyword>
<gene>
    <name evidence="2" type="ORF">apy_13360</name>
</gene>
<organism evidence="2 3">
    <name type="scientific">Aeropyrum pernix</name>
    <dbReference type="NCBI Taxonomy" id="56636"/>
    <lineage>
        <taxon>Archaea</taxon>
        <taxon>Thermoproteota</taxon>
        <taxon>Thermoprotei</taxon>
        <taxon>Desulfurococcales</taxon>
        <taxon>Desulfurococcaceae</taxon>
        <taxon>Aeropyrum</taxon>
    </lineage>
</organism>
<keyword evidence="1" id="KW-1133">Transmembrane helix</keyword>
<name>A0A401HAX8_AERPX</name>
<feature type="transmembrane region" description="Helical" evidence="1">
    <location>
        <begin position="90"/>
        <end position="109"/>
    </location>
</feature>
<feature type="transmembrane region" description="Helical" evidence="1">
    <location>
        <begin position="294"/>
        <end position="312"/>
    </location>
</feature>
<reference evidence="2 3" key="1">
    <citation type="submission" date="2017-02" db="EMBL/GenBank/DDBJ databases">
        <title>isolation and characterization of a novel temperate virus Aeropyrum globular virus 1 infecting hyperthermophilic archaeon Aeropyrum.</title>
        <authorList>
            <person name="Yumiya M."/>
            <person name="Yoshida T."/>
            <person name="Sako Y."/>
        </authorList>
    </citation>
    <scope>NUCLEOTIDE SEQUENCE [LARGE SCALE GENOMIC DNA]</scope>
    <source>
        <strain evidence="2 3">YK1-12-2013</strain>
    </source>
</reference>
<protein>
    <submittedName>
        <fullName evidence="2">Uncharacterized protein</fullName>
    </submittedName>
</protein>
<feature type="transmembrane region" description="Helical" evidence="1">
    <location>
        <begin position="121"/>
        <end position="141"/>
    </location>
</feature>
<feature type="transmembrane region" description="Helical" evidence="1">
    <location>
        <begin position="161"/>
        <end position="183"/>
    </location>
</feature>
<dbReference type="EMBL" id="BDMD01000078">
    <property type="protein sequence ID" value="GBF09611.1"/>
    <property type="molecule type" value="Genomic_DNA"/>
</dbReference>
<accession>A0A401HAX8</accession>
<feature type="transmembrane region" description="Helical" evidence="1">
    <location>
        <begin position="255"/>
        <end position="279"/>
    </location>
</feature>
<feature type="transmembrane region" description="Helical" evidence="1">
    <location>
        <begin position="59"/>
        <end position="78"/>
    </location>
</feature>
<dbReference type="OrthoDB" id="386293at2157"/>
<dbReference type="Proteomes" id="UP000291213">
    <property type="component" value="Unassembled WGS sequence"/>
</dbReference>
<dbReference type="AlphaFoldDB" id="A0A401HAX8"/>
<keyword evidence="1" id="KW-0472">Membrane</keyword>
<sequence length="367" mass="39246">MSRLRIALALVGLVAALWLRDLHLYYLDYRGLPPAVSGITVVDLEAVTRTIVDIASLSLVVSFIVSPAYSLAVGMIWAAADAILWLDPQAAVYTAALSLAIYTVANLASHARNIKQLVFGLLELAPLAIPVAAAGLLYIIIERLPFILVSRGVLRGDTALLATVSGATLAWDFAAAVASLFLVGLIAPRIYVDILTLLGGSRVAIALANEEALESLEDEARGSFEHLSSYLASLLASMLLAPLVRDLLKDLSYALVGWIHWILAEAASLLPLVILFYVIKRTIYVMVTGRLDSALRILSVMLAASLLAAAVYSQTLLLEALTGIPASGSSLGRLDYVALPEAGLAIEYSLRRLDEVLSIVVRLFWGG</sequence>
<feature type="transmembrane region" description="Helical" evidence="1">
    <location>
        <begin position="228"/>
        <end position="248"/>
    </location>
</feature>
<evidence type="ECO:0000313" key="3">
    <source>
        <dbReference type="Proteomes" id="UP000291213"/>
    </source>
</evidence>
<evidence type="ECO:0000256" key="1">
    <source>
        <dbReference type="SAM" id="Phobius"/>
    </source>
</evidence>
<proteinExistence type="predicted"/>
<comment type="caution">
    <text evidence="2">The sequence shown here is derived from an EMBL/GenBank/DDBJ whole genome shotgun (WGS) entry which is preliminary data.</text>
</comment>